<gene>
    <name evidence="1" type="ORF">N6H18_17240</name>
</gene>
<proteinExistence type="predicted"/>
<dbReference type="Proteomes" id="UP001065174">
    <property type="component" value="Chromosome"/>
</dbReference>
<dbReference type="RefSeq" id="WP_262309527.1">
    <property type="nucleotide sequence ID" value="NZ_CP106679.1"/>
</dbReference>
<accession>A0ABY6CNK2</accession>
<reference evidence="1" key="1">
    <citation type="submission" date="2022-09" db="EMBL/GenBank/DDBJ databases">
        <title>Comparative genomics and taxonomic characterization of three novel marine species of genus Reichenbachiella exhibiting antioxidant and polysaccharide degradation activities.</title>
        <authorList>
            <person name="Muhammad N."/>
            <person name="Lee Y.-J."/>
            <person name="Ko J."/>
            <person name="Kim S.-G."/>
        </authorList>
    </citation>
    <scope>NUCLEOTIDE SEQUENCE</scope>
    <source>
        <strain evidence="1">BKB1-1</strain>
    </source>
</reference>
<protein>
    <submittedName>
        <fullName evidence="1">Uncharacterized protein</fullName>
    </submittedName>
</protein>
<keyword evidence="2" id="KW-1185">Reference proteome</keyword>
<sequence>MKPTSYILHSYPIGYVAPSYGSRLYLLAKPLQVAGTDRTHTTGCHNLQEQIVRVRRVAASCKNTSYQYKTSLQAATTDRSSTQGCCKLQGQIVALPKPAATMARK</sequence>
<dbReference type="EMBL" id="CP106679">
    <property type="protein sequence ID" value="UXP32090.1"/>
    <property type="molecule type" value="Genomic_DNA"/>
</dbReference>
<evidence type="ECO:0000313" key="2">
    <source>
        <dbReference type="Proteomes" id="UP001065174"/>
    </source>
</evidence>
<name>A0ABY6CNK2_9BACT</name>
<evidence type="ECO:0000313" key="1">
    <source>
        <dbReference type="EMBL" id="UXP32090.1"/>
    </source>
</evidence>
<organism evidence="1 2">
    <name type="scientific">Reichenbachiella agarivorans</name>
    <dbReference type="NCBI Taxonomy" id="2979464"/>
    <lineage>
        <taxon>Bacteria</taxon>
        <taxon>Pseudomonadati</taxon>
        <taxon>Bacteroidota</taxon>
        <taxon>Cytophagia</taxon>
        <taxon>Cytophagales</taxon>
        <taxon>Reichenbachiellaceae</taxon>
        <taxon>Reichenbachiella</taxon>
    </lineage>
</organism>